<reference evidence="1 2" key="1">
    <citation type="submission" date="2021-06" db="EMBL/GenBank/DDBJ databases">
        <authorList>
            <person name="Palmer J.M."/>
        </authorList>
    </citation>
    <scope>NUCLEOTIDE SEQUENCE [LARGE SCALE GENOMIC DNA]</scope>
    <source>
        <strain evidence="1 2">CL_MEX2019</strain>
        <tissue evidence="1">Muscle</tissue>
    </source>
</reference>
<dbReference type="EMBL" id="JAHUTJ010057717">
    <property type="protein sequence ID" value="MED6286481.1"/>
    <property type="molecule type" value="Genomic_DNA"/>
</dbReference>
<keyword evidence="2" id="KW-1185">Reference proteome</keyword>
<accession>A0ABU7EHH6</accession>
<protein>
    <submittedName>
        <fullName evidence="1">Uncharacterized protein</fullName>
    </submittedName>
</protein>
<evidence type="ECO:0000313" key="1">
    <source>
        <dbReference type="EMBL" id="MED6286481.1"/>
    </source>
</evidence>
<organism evidence="1 2">
    <name type="scientific">Characodon lateralis</name>
    <dbReference type="NCBI Taxonomy" id="208331"/>
    <lineage>
        <taxon>Eukaryota</taxon>
        <taxon>Metazoa</taxon>
        <taxon>Chordata</taxon>
        <taxon>Craniata</taxon>
        <taxon>Vertebrata</taxon>
        <taxon>Euteleostomi</taxon>
        <taxon>Actinopterygii</taxon>
        <taxon>Neopterygii</taxon>
        <taxon>Teleostei</taxon>
        <taxon>Neoteleostei</taxon>
        <taxon>Acanthomorphata</taxon>
        <taxon>Ovalentaria</taxon>
        <taxon>Atherinomorphae</taxon>
        <taxon>Cyprinodontiformes</taxon>
        <taxon>Goodeidae</taxon>
        <taxon>Characodon</taxon>
    </lineage>
</organism>
<gene>
    <name evidence="1" type="ORF">CHARACLAT_006495</name>
</gene>
<evidence type="ECO:0000313" key="2">
    <source>
        <dbReference type="Proteomes" id="UP001352852"/>
    </source>
</evidence>
<name>A0ABU7EHH6_9TELE</name>
<proteinExistence type="predicted"/>
<sequence>MPFVASQLQGLKKCLEMMGLENKTSYGGIRFQGLKCHLTQPLHPENTISNLRHSGGRIMLWGCSSQVYTTLCFTRSLNLWHVVKKDLKPQGQYYGKFLWFSKGDFFKPYK</sequence>
<comment type="caution">
    <text evidence="1">The sequence shown here is derived from an EMBL/GenBank/DDBJ whole genome shotgun (WGS) entry which is preliminary data.</text>
</comment>
<dbReference type="Proteomes" id="UP001352852">
    <property type="component" value="Unassembled WGS sequence"/>
</dbReference>